<evidence type="ECO:0000313" key="3">
    <source>
        <dbReference type="Proteomes" id="UP000256405"/>
    </source>
</evidence>
<keyword evidence="3" id="KW-1185">Reference proteome</keyword>
<evidence type="ECO:0000256" key="1">
    <source>
        <dbReference type="SAM" id="Phobius"/>
    </source>
</evidence>
<evidence type="ECO:0000313" key="2">
    <source>
        <dbReference type="EMBL" id="REG94199.1"/>
    </source>
</evidence>
<feature type="transmembrane region" description="Helical" evidence="1">
    <location>
        <begin position="7"/>
        <end position="27"/>
    </location>
</feature>
<accession>A0A3E0EAB1</accession>
<name>A0A3E0EAB1_9BACT</name>
<protein>
    <recommendedName>
        <fullName evidence="4">CHU domain-containing protein</fullName>
    </recommendedName>
</protein>
<organism evidence="2 3">
    <name type="scientific">Algoriphagus antarcticus</name>
    <dbReference type="NCBI Taxonomy" id="238540"/>
    <lineage>
        <taxon>Bacteria</taxon>
        <taxon>Pseudomonadati</taxon>
        <taxon>Bacteroidota</taxon>
        <taxon>Cytophagia</taxon>
        <taxon>Cytophagales</taxon>
        <taxon>Cyclobacteriaceae</taxon>
        <taxon>Algoriphagus</taxon>
    </lineage>
</organism>
<dbReference type="AlphaFoldDB" id="A0A3E0EAB1"/>
<sequence length="911" mass="100672">MKRKHQFAVGKIVILFLYILIGIISPVKSSSRQFQKNKTHLASSNASSPRLIGDSEICMVLGNTIGIYSAGGNPEDVYEWKITNSKGEEIYNRSGGEQFETIKVLFTEIGEYTVFLKIRRGTESNFYQDLMNVKVQRGPKLALLPDYLLCGENPVVLTALDPSTPNIGNYTITWKDVNGNALGTGNNITASIAGFYLVEMYLKNPGGSQTCTINGSTFVGPALDFQITKSASKICDGGSIKISTDTPLSGEWYIRKMPSGENVSLGNAYGIDLSTMELDGHGFYEVSFSVPSIDFPDCPSLRKTEFEIVPAPQFEIQILKHPDACFIDDGSFQVKANSNLTSISIPELNFYQKNISKGQIITFKDLKAKVYLVNIEGSGCNTSQLVEMKSENLSDQSAADKLNLTISQVNETCVVNGVIPGKVSLEFGESIANGKYNILSSNRGTVKSGAIPVNGKFEVELNSGNYLIEIIIDGCTYPTESITILDQPQINVSIPSNIIICESFLLIPETADQLLFTLTAPSGKVESSKTGEGFTLTEKGNYSLLAEPIDANSSLCAKKLNFETTLLSPFSYTPVLLEEKCFDPIRYRAELEGISIDKVNLRWLDSNGVIVGRSREFYPPSIGHFSLVISPIGSGFCPVEPVGFEVVTPITTVPMDLDLGKTCSDPEAVIISLSTNLDEVVQTEWIFYDESNNRQEKVAFDDHFDIQINTSGTYEVVAYNKLGCEIGRNFTFVEVSPQYTVRDLEDTYPVCSRKNTISPIDPGEFAKYAWYFADQLVSTQRLFKPDKIGDYQLVVTTEDGCELEDSFRTYVVCNYQLVYPNAMVLGNPEKDFRVLMSEGITEAELFVLNRQGELIYHSYSDDIPVETPILKWDGKFNGSYVPSGGYVIVLMLRNPLYGIEEKQTSSLLVLM</sequence>
<comment type="caution">
    <text evidence="2">The sequence shown here is derived from an EMBL/GenBank/DDBJ whole genome shotgun (WGS) entry which is preliminary data.</text>
</comment>
<keyword evidence="1" id="KW-1133">Transmembrane helix</keyword>
<dbReference type="EMBL" id="QUNF01000001">
    <property type="protein sequence ID" value="REG94199.1"/>
    <property type="molecule type" value="Genomic_DNA"/>
</dbReference>
<keyword evidence="1" id="KW-0812">Transmembrane</keyword>
<proteinExistence type="predicted"/>
<reference evidence="2 3" key="1">
    <citation type="submission" date="2018-08" db="EMBL/GenBank/DDBJ databases">
        <title>Genomic Encyclopedia of Archaeal and Bacterial Type Strains, Phase II (KMG-II): from individual species to whole genera.</title>
        <authorList>
            <person name="Goeker M."/>
        </authorList>
    </citation>
    <scope>NUCLEOTIDE SEQUENCE [LARGE SCALE GENOMIC DNA]</scope>
    <source>
        <strain evidence="2 3">DSM 15986</strain>
    </source>
</reference>
<dbReference type="Proteomes" id="UP000256405">
    <property type="component" value="Unassembled WGS sequence"/>
</dbReference>
<evidence type="ECO:0008006" key="4">
    <source>
        <dbReference type="Google" id="ProtNLM"/>
    </source>
</evidence>
<keyword evidence="1" id="KW-0472">Membrane</keyword>
<gene>
    <name evidence="2" type="ORF">C8N25_10124</name>
</gene>